<dbReference type="InterPro" id="IPR050984">
    <property type="entry name" value="Gfo/Idh/MocA_domain"/>
</dbReference>
<organism evidence="5 6">
    <name type="scientific">Pseudaminobacter salicylatoxidans</name>
    <dbReference type="NCBI Taxonomy" id="93369"/>
    <lineage>
        <taxon>Bacteria</taxon>
        <taxon>Pseudomonadati</taxon>
        <taxon>Pseudomonadota</taxon>
        <taxon>Alphaproteobacteria</taxon>
        <taxon>Hyphomicrobiales</taxon>
        <taxon>Phyllobacteriaceae</taxon>
        <taxon>Pseudaminobacter</taxon>
    </lineage>
</organism>
<dbReference type="RefSeq" id="WP_109614359.1">
    <property type="nucleotide sequence ID" value="NZ_QGGG01000017.1"/>
</dbReference>
<dbReference type="OrthoDB" id="9792935at2"/>
<comment type="caution">
    <text evidence="5">The sequence shown here is derived from an EMBL/GenBank/DDBJ whole genome shotgun (WGS) entry which is preliminary data.</text>
</comment>
<keyword evidence="6" id="KW-1185">Reference proteome</keyword>
<evidence type="ECO:0000313" key="6">
    <source>
        <dbReference type="Proteomes" id="UP000245396"/>
    </source>
</evidence>
<feature type="domain" description="GFO/IDH/MocA-like oxidoreductase" evidence="4">
    <location>
        <begin position="138"/>
        <end position="252"/>
    </location>
</feature>
<protein>
    <submittedName>
        <fullName evidence="5">Putative dehydrogenase</fullName>
    </submittedName>
</protein>
<dbReference type="Pfam" id="PF01408">
    <property type="entry name" value="GFO_IDH_MocA"/>
    <property type="match status" value="1"/>
</dbReference>
<proteinExistence type="inferred from homology"/>
<dbReference type="Proteomes" id="UP000245396">
    <property type="component" value="Unassembled WGS sequence"/>
</dbReference>
<dbReference type="Pfam" id="PF22725">
    <property type="entry name" value="GFO_IDH_MocA_C3"/>
    <property type="match status" value="1"/>
</dbReference>
<sequence>MKTASRLPFRWGVVGAGTIARQFVDDLGHLPDARVVAVHSRTRNSAQALAADRSAVSIHDEFEAMLDDESVDAVYIATPNSFHAPQALKALAAGKPVLVEKPLAMTSAQAREIFTASGRAGVFAMEALWSRFLPAVGQVRKLLAEGAIGKVQRVAAELAFHKPEVSGNRFYDPALGGGAARDLGVYPLSLAFLLFGRPTTVAGKWRAAGTGVDRRTAFDFEFDGGVKATLACGFDRDGDNAFMIFGSKGAIRIAPPFLKAQRVITYRGIAGDLPLVGACARASGTMAKVLARLPVPGRRVELFPFPGNGLQFQAAAVAEAVSGGMMQSEVMPLQDSIAVLETIESVLRQPPEG</sequence>
<dbReference type="SUPFAM" id="SSF51735">
    <property type="entry name" value="NAD(P)-binding Rossmann-fold domains"/>
    <property type="match status" value="1"/>
</dbReference>
<accession>A0A316BW55</accession>
<evidence type="ECO:0000256" key="1">
    <source>
        <dbReference type="ARBA" id="ARBA00010928"/>
    </source>
</evidence>
<evidence type="ECO:0000256" key="2">
    <source>
        <dbReference type="ARBA" id="ARBA00023002"/>
    </source>
</evidence>
<feature type="domain" description="Gfo/Idh/MocA-like oxidoreductase N-terminal" evidence="3">
    <location>
        <begin position="9"/>
        <end position="123"/>
    </location>
</feature>
<name>A0A316BW55_PSESE</name>
<dbReference type="AlphaFoldDB" id="A0A316BW55"/>
<dbReference type="Gene3D" id="3.30.360.10">
    <property type="entry name" value="Dihydrodipicolinate Reductase, domain 2"/>
    <property type="match status" value="1"/>
</dbReference>
<dbReference type="EMBL" id="QGGG01000017">
    <property type="protein sequence ID" value="PWJ77641.1"/>
    <property type="molecule type" value="Genomic_DNA"/>
</dbReference>
<gene>
    <name evidence="5" type="ORF">C7441_11752</name>
</gene>
<evidence type="ECO:0000313" key="5">
    <source>
        <dbReference type="EMBL" id="PWJ77641.1"/>
    </source>
</evidence>
<dbReference type="STRING" id="1192868.GCA_000304395_04048"/>
<dbReference type="Gene3D" id="3.40.50.720">
    <property type="entry name" value="NAD(P)-binding Rossmann-like Domain"/>
    <property type="match status" value="1"/>
</dbReference>
<evidence type="ECO:0000259" key="4">
    <source>
        <dbReference type="Pfam" id="PF22725"/>
    </source>
</evidence>
<keyword evidence="2" id="KW-0560">Oxidoreductase</keyword>
<dbReference type="GO" id="GO:0016491">
    <property type="term" value="F:oxidoreductase activity"/>
    <property type="evidence" value="ECO:0007669"/>
    <property type="project" value="UniProtKB-KW"/>
</dbReference>
<comment type="similarity">
    <text evidence="1">Belongs to the Gfo/Idh/MocA family.</text>
</comment>
<dbReference type="GO" id="GO:0000166">
    <property type="term" value="F:nucleotide binding"/>
    <property type="evidence" value="ECO:0007669"/>
    <property type="project" value="InterPro"/>
</dbReference>
<reference evidence="5 6" key="1">
    <citation type="submission" date="2018-05" db="EMBL/GenBank/DDBJ databases">
        <title>Genomic Encyclopedia of Type Strains, Phase IV (KMG-IV): sequencing the most valuable type-strain genomes for metagenomic binning, comparative biology and taxonomic classification.</title>
        <authorList>
            <person name="Goeker M."/>
        </authorList>
    </citation>
    <scope>NUCLEOTIDE SEQUENCE [LARGE SCALE GENOMIC DNA]</scope>
    <source>
        <strain evidence="5 6">DSM 6986</strain>
    </source>
</reference>
<evidence type="ECO:0000259" key="3">
    <source>
        <dbReference type="Pfam" id="PF01408"/>
    </source>
</evidence>
<dbReference type="PANTHER" id="PTHR22604">
    <property type="entry name" value="OXIDOREDUCTASES"/>
    <property type="match status" value="1"/>
</dbReference>
<dbReference type="InterPro" id="IPR036291">
    <property type="entry name" value="NAD(P)-bd_dom_sf"/>
</dbReference>
<dbReference type="InterPro" id="IPR000683">
    <property type="entry name" value="Gfo/Idh/MocA-like_OxRdtase_N"/>
</dbReference>
<dbReference type="PANTHER" id="PTHR22604:SF105">
    <property type="entry name" value="TRANS-1,2-DIHYDROBENZENE-1,2-DIOL DEHYDROGENASE"/>
    <property type="match status" value="1"/>
</dbReference>
<dbReference type="InterPro" id="IPR055170">
    <property type="entry name" value="GFO_IDH_MocA-like_dom"/>
</dbReference>
<dbReference type="SUPFAM" id="SSF55347">
    <property type="entry name" value="Glyceraldehyde-3-phosphate dehydrogenase-like, C-terminal domain"/>
    <property type="match status" value="1"/>
</dbReference>